<dbReference type="RefSeq" id="WP_144989587.1">
    <property type="nucleotide sequence ID" value="NZ_VNJK01000001.1"/>
</dbReference>
<evidence type="ECO:0000313" key="1">
    <source>
        <dbReference type="EMBL" id="TVX93268.1"/>
    </source>
</evidence>
<dbReference type="PANTHER" id="PTHR38733">
    <property type="entry name" value="PROTEIN MCRC"/>
    <property type="match status" value="1"/>
</dbReference>
<evidence type="ECO:0000313" key="2">
    <source>
        <dbReference type="Proteomes" id="UP000318102"/>
    </source>
</evidence>
<reference evidence="1 2" key="1">
    <citation type="submission" date="2019-07" db="EMBL/GenBank/DDBJ databases">
        <authorList>
            <person name="Kim J."/>
        </authorList>
    </citation>
    <scope>NUCLEOTIDE SEQUENCE [LARGE SCALE GENOMIC DNA]</scope>
    <source>
        <strain evidence="1 2">N4</strain>
    </source>
</reference>
<dbReference type="PANTHER" id="PTHR38733:SF1">
    <property type="entry name" value="TYPE IV METHYL-DIRECTED RESTRICTION ENZYME ECOKMCRBC"/>
    <property type="match status" value="1"/>
</dbReference>
<evidence type="ECO:0008006" key="3">
    <source>
        <dbReference type="Google" id="ProtNLM"/>
    </source>
</evidence>
<name>A0A559J063_9BACL</name>
<dbReference type="OrthoDB" id="9786961at2"/>
<dbReference type="AlphaFoldDB" id="A0A559J063"/>
<proteinExistence type="predicted"/>
<dbReference type="Pfam" id="PF10117">
    <property type="entry name" value="McrBC"/>
    <property type="match status" value="1"/>
</dbReference>
<accession>A0A559J063</accession>
<dbReference type="InterPro" id="IPR019292">
    <property type="entry name" value="McrC"/>
</dbReference>
<organism evidence="1 2">
    <name type="scientific">Paenibacillus agilis</name>
    <dbReference type="NCBI Taxonomy" id="3020863"/>
    <lineage>
        <taxon>Bacteria</taxon>
        <taxon>Bacillati</taxon>
        <taxon>Bacillota</taxon>
        <taxon>Bacilli</taxon>
        <taxon>Bacillales</taxon>
        <taxon>Paenibacillaceae</taxon>
        <taxon>Paenibacillus</taxon>
    </lineage>
</organism>
<sequence length="419" mass="48358">MSKVVVVREAYDWLEARPSSSFMEEDLKELLVYMTSIYPKLEWLELGYNRVKFINIVGSIRLSRVQIDIVPKLQIGEDEGRSALLNMLGVCGYIPYKMGSAAAAVQVVAEDLLSWTAAAFCMELEKQLKRGLATGYAELEENSQRLKGRLMVTKHLQYNAADKSRAYCSFNERTHAIPLNFVFYKTLVILKRKVLDPSIRKKLLHLFGCFEELDVPGNVKELLNQVHFDRQTSRFEPAFRLAKLMLSHMSVLHRGAKEECFSFLFEVHSLYEMYVGRVLQQMTLGREAVIRLQHKEVKLLRNEDSGLDNIQLIPDIVLGERQVNGEYVWTLIMDTKWKDINKYQQGDIYQMYAYVTGYPYARRAVLLYPAMDGAASGRNWTLAANSSKRICVRMVRITHWLETQEDLRGIIAESGWEEK</sequence>
<dbReference type="EMBL" id="VNJK01000001">
    <property type="protein sequence ID" value="TVX93268.1"/>
    <property type="molecule type" value="Genomic_DNA"/>
</dbReference>
<protein>
    <recommendedName>
        <fullName evidence="3">Restriction endonuclease</fullName>
    </recommendedName>
</protein>
<comment type="caution">
    <text evidence="1">The sequence shown here is derived from an EMBL/GenBank/DDBJ whole genome shotgun (WGS) entry which is preliminary data.</text>
</comment>
<gene>
    <name evidence="1" type="ORF">FPZ44_09490</name>
</gene>
<keyword evidence="2" id="KW-1185">Reference proteome</keyword>
<dbReference type="Proteomes" id="UP000318102">
    <property type="component" value="Unassembled WGS sequence"/>
</dbReference>